<dbReference type="Proteomes" id="UP000054653">
    <property type="component" value="Unassembled WGS sequence"/>
</dbReference>
<organism evidence="1 2">
    <name type="scientific">Trichinella britovi</name>
    <name type="common">Parasitic roundworm</name>
    <dbReference type="NCBI Taxonomy" id="45882"/>
    <lineage>
        <taxon>Eukaryota</taxon>
        <taxon>Metazoa</taxon>
        <taxon>Ecdysozoa</taxon>
        <taxon>Nematoda</taxon>
        <taxon>Enoplea</taxon>
        <taxon>Dorylaimia</taxon>
        <taxon>Trichinellida</taxon>
        <taxon>Trichinellidae</taxon>
        <taxon>Trichinella</taxon>
    </lineage>
</organism>
<dbReference type="AlphaFoldDB" id="A0A0V0ZJE5"/>
<gene>
    <name evidence="1" type="ORF">T03_16487</name>
</gene>
<proteinExistence type="predicted"/>
<accession>A0A0V0ZJE5</accession>
<name>A0A0V0ZJE5_TRIBR</name>
<dbReference type="EMBL" id="JYDI01003733">
    <property type="protein sequence ID" value="KRY12653.1"/>
    <property type="molecule type" value="Genomic_DNA"/>
</dbReference>
<keyword evidence="2" id="KW-1185">Reference proteome</keyword>
<evidence type="ECO:0000313" key="2">
    <source>
        <dbReference type="Proteomes" id="UP000054653"/>
    </source>
</evidence>
<comment type="caution">
    <text evidence="1">The sequence shown here is derived from an EMBL/GenBank/DDBJ whole genome shotgun (WGS) entry which is preliminary data.</text>
</comment>
<sequence length="50" mass="5660">MRRRVLANLFLSSLSSARKTHFTARQAISYFYANRGGLKIAFILTVGQLN</sequence>
<evidence type="ECO:0000313" key="1">
    <source>
        <dbReference type="EMBL" id="KRY12653.1"/>
    </source>
</evidence>
<reference evidence="1 2" key="1">
    <citation type="submission" date="2015-01" db="EMBL/GenBank/DDBJ databases">
        <title>Evolution of Trichinella species and genotypes.</title>
        <authorList>
            <person name="Korhonen P.K."/>
            <person name="Edoardo P."/>
            <person name="Giuseppe L.R."/>
            <person name="Gasser R.B."/>
        </authorList>
    </citation>
    <scope>NUCLEOTIDE SEQUENCE [LARGE SCALE GENOMIC DNA]</scope>
    <source>
        <strain evidence="1">ISS120</strain>
    </source>
</reference>
<protein>
    <submittedName>
        <fullName evidence="1">Uncharacterized protein</fullName>
    </submittedName>
</protein>